<evidence type="ECO:0000256" key="6">
    <source>
        <dbReference type="ARBA" id="ARBA00023136"/>
    </source>
</evidence>
<protein>
    <recommendedName>
        <fullName evidence="7">MICOS complex subunit</fullName>
    </recommendedName>
</protein>
<keyword evidence="4 7" id="KW-1133">Transmembrane helix</keyword>
<evidence type="ECO:0000256" key="4">
    <source>
        <dbReference type="ARBA" id="ARBA00022989"/>
    </source>
</evidence>
<feature type="region of interest" description="Disordered" evidence="8">
    <location>
        <begin position="188"/>
        <end position="213"/>
    </location>
</feature>
<keyword evidence="6 7" id="KW-0472">Membrane</keyword>
<dbReference type="GO" id="GO:0042407">
    <property type="term" value="P:cristae formation"/>
    <property type="evidence" value="ECO:0007669"/>
    <property type="project" value="InterPro"/>
</dbReference>
<name>A0A1W0WQL0_HYPEX</name>
<dbReference type="PANTHER" id="PTHR14564">
    <property type="entry name" value="MICOS COMPLEX SUBUNIT MIC26 / MIC27 FAMILY MEMBER"/>
    <property type="match status" value="1"/>
</dbReference>
<evidence type="ECO:0000256" key="1">
    <source>
        <dbReference type="ARBA" id="ARBA00004325"/>
    </source>
</evidence>
<evidence type="ECO:0000256" key="2">
    <source>
        <dbReference type="ARBA" id="ARBA00010904"/>
    </source>
</evidence>
<comment type="subcellular location">
    <subcellularLocation>
        <location evidence="7">Mitochondrion inner membrane</location>
    </subcellularLocation>
    <subcellularLocation>
        <location evidence="1">Mitochondrion membrane</location>
    </subcellularLocation>
</comment>
<accession>A0A1W0WQL0</accession>
<keyword evidence="7" id="KW-0999">Mitochondrion inner membrane</keyword>
<keyword evidence="5 7" id="KW-0496">Mitochondrion</keyword>
<keyword evidence="10" id="KW-1185">Reference proteome</keyword>
<dbReference type="InterPro" id="IPR033182">
    <property type="entry name" value="MIC26/MIC27_animal"/>
</dbReference>
<dbReference type="InterPro" id="IPR019166">
    <property type="entry name" value="MIC26/MIC27"/>
</dbReference>
<comment type="similarity">
    <text evidence="2">Belongs to the apolipoprotein O/MICOS complex subunit Mic27 family.</text>
</comment>
<proteinExistence type="inferred from homology"/>
<comment type="caution">
    <text evidence="9">The sequence shown here is derived from an EMBL/GenBank/DDBJ whole genome shotgun (WGS) entry which is preliminary data.</text>
</comment>
<dbReference type="Proteomes" id="UP000192578">
    <property type="component" value="Unassembled WGS sequence"/>
</dbReference>
<dbReference type="GO" id="GO:0061617">
    <property type="term" value="C:MICOS complex"/>
    <property type="evidence" value="ECO:0007669"/>
    <property type="project" value="UniProtKB-UniRule"/>
</dbReference>
<dbReference type="OrthoDB" id="5973346at2759"/>
<organism evidence="9 10">
    <name type="scientific">Hypsibius exemplaris</name>
    <name type="common">Freshwater tardigrade</name>
    <dbReference type="NCBI Taxonomy" id="2072580"/>
    <lineage>
        <taxon>Eukaryota</taxon>
        <taxon>Metazoa</taxon>
        <taxon>Ecdysozoa</taxon>
        <taxon>Tardigrada</taxon>
        <taxon>Eutardigrada</taxon>
        <taxon>Parachela</taxon>
        <taxon>Hypsibioidea</taxon>
        <taxon>Hypsibiidae</taxon>
        <taxon>Hypsibius</taxon>
    </lineage>
</organism>
<evidence type="ECO:0000256" key="7">
    <source>
        <dbReference type="RuleBase" id="RU363021"/>
    </source>
</evidence>
<dbReference type="Pfam" id="PF09769">
    <property type="entry name" value="ApoO"/>
    <property type="match status" value="1"/>
</dbReference>
<dbReference type="EMBL" id="MTYJ01000060">
    <property type="protein sequence ID" value="OQV17469.1"/>
    <property type="molecule type" value="Genomic_DNA"/>
</dbReference>
<evidence type="ECO:0000256" key="8">
    <source>
        <dbReference type="SAM" id="MobiDB-lite"/>
    </source>
</evidence>
<evidence type="ECO:0000313" key="10">
    <source>
        <dbReference type="Proteomes" id="UP000192578"/>
    </source>
</evidence>
<comment type="function">
    <text evidence="7">Component of the MICOS complex, a large protein complex of the mitochondrial inner membrane that plays crucial roles in the maintenance of crista junctions, inner membrane architecture, and formation of contact sites to the outer membrane.</text>
</comment>
<sequence>MAMRKFLIVSGAGGGFSMSAGVLGFGGASTATKEPPRMVKISELPIYDETPPVSRQAYYVEPTPTPVLEQKVAEVRTAIQSWWGGSEKARQRAREIYETGKAHSQSSLEMLRDDTKVLPRAILISTGGLVGLLLAYRKGFFRKIFYTGVGLGGTAAVCYPTATKELFRASLANAAELKKTIEAKTGTSLSVKKEEKRAPEPVAGANAEDVSRR</sequence>
<comment type="subunit">
    <text evidence="7">Component of the mitochondrial contact site and cristae organizing system (MICOS) complex.</text>
</comment>
<reference evidence="10" key="1">
    <citation type="submission" date="2017-01" db="EMBL/GenBank/DDBJ databases">
        <title>Comparative genomics of anhydrobiosis in the tardigrade Hypsibius dujardini.</title>
        <authorList>
            <person name="Yoshida Y."/>
            <person name="Koutsovoulos G."/>
            <person name="Laetsch D."/>
            <person name="Stevens L."/>
            <person name="Kumar S."/>
            <person name="Horikawa D."/>
            <person name="Ishino K."/>
            <person name="Komine S."/>
            <person name="Tomita M."/>
            <person name="Blaxter M."/>
            <person name="Arakawa K."/>
        </authorList>
    </citation>
    <scope>NUCLEOTIDE SEQUENCE [LARGE SCALE GENOMIC DNA]</scope>
    <source>
        <strain evidence="10">Z151</strain>
    </source>
</reference>
<dbReference type="AlphaFoldDB" id="A0A1W0WQL0"/>
<keyword evidence="3 7" id="KW-0812">Transmembrane</keyword>
<evidence type="ECO:0000256" key="5">
    <source>
        <dbReference type="ARBA" id="ARBA00023128"/>
    </source>
</evidence>
<feature type="transmembrane region" description="Helical" evidence="7">
    <location>
        <begin position="117"/>
        <end position="136"/>
    </location>
</feature>
<gene>
    <name evidence="9" type="ORF">BV898_08403</name>
</gene>
<evidence type="ECO:0000256" key="3">
    <source>
        <dbReference type="ARBA" id="ARBA00022692"/>
    </source>
</evidence>
<evidence type="ECO:0000313" key="9">
    <source>
        <dbReference type="EMBL" id="OQV17469.1"/>
    </source>
</evidence>